<feature type="transmembrane region" description="Helical" evidence="1">
    <location>
        <begin position="110"/>
        <end position="127"/>
    </location>
</feature>
<organism evidence="2 3">
    <name type="scientific">Symbiodinium necroappetens</name>
    <dbReference type="NCBI Taxonomy" id="1628268"/>
    <lineage>
        <taxon>Eukaryota</taxon>
        <taxon>Sar</taxon>
        <taxon>Alveolata</taxon>
        <taxon>Dinophyceae</taxon>
        <taxon>Suessiales</taxon>
        <taxon>Symbiodiniaceae</taxon>
        <taxon>Symbiodinium</taxon>
    </lineage>
</organism>
<protein>
    <submittedName>
        <fullName evidence="2">Uncharacterized protein</fullName>
    </submittedName>
</protein>
<feature type="transmembrane region" description="Helical" evidence="1">
    <location>
        <begin position="12"/>
        <end position="30"/>
    </location>
</feature>
<name>A0A812ZXX4_9DINO</name>
<dbReference type="EMBL" id="CAJNJA010051697">
    <property type="protein sequence ID" value="CAE7844523.1"/>
    <property type="molecule type" value="Genomic_DNA"/>
</dbReference>
<feature type="transmembrane region" description="Helical" evidence="1">
    <location>
        <begin position="81"/>
        <end position="98"/>
    </location>
</feature>
<feature type="transmembrane region" description="Helical" evidence="1">
    <location>
        <begin position="133"/>
        <end position="153"/>
    </location>
</feature>
<sequence>MLPEALCVDSRLLVTLLLVMIVHWRVNPTINSDMKFIAQWLQQAFAPTRTDKANEDNSRNARVSESMREVRVKTYVTSSRIFVHTMVPILLFILSDLLRNPSSTGWAQMGFLLLGYSMHWSVASGALCPMPHQMRGVCAGWYALMVAFALLAPCHPGRDALFFLGFKIGSRLTMTAVFLDSKMSFVFQALISVASLVSDLVIHNTGQEAFMLLAMEVQHFVGAMTLSATLEFLIRSRIHALLDVADAETLVSSFQHVLRGICDGDILLTSNMTIHGPGECLQHLLMNRANLDGKAFEMLLPPDERQRFADFINTSTKCALEPAHGARMTPPTCLRVSLCGASNTRVPADIFHVPVPHLFGADHPYHLLAISVDSESRNPPALTQDIPDMAKILERSERQRSRTATSSGTSTASSVWEPLPELAGMMLLVDGSSPFLDIEQAHLSFERRVGDDERESSKMPSLRKVCRRTDWESIRNKIDRFVSGEGAAQELRSICLRMPDDRRRFLKAKCVQMSAFESRHEEDSQDQSITVPMKICLQLSHFVQDESRLRKQSELAGIRELHGRRPASVV</sequence>
<comment type="caution">
    <text evidence="2">The sequence shown here is derived from an EMBL/GenBank/DDBJ whole genome shotgun (WGS) entry which is preliminary data.</text>
</comment>
<evidence type="ECO:0000256" key="1">
    <source>
        <dbReference type="SAM" id="Phobius"/>
    </source>
</evidence>
<proteinExistence type="predicted"/>
<reference evidence="2" key="1">
    <citation type="submission" date="2021-02" db="EMBL/GenBank/DDBJ databases">
        <authorList>
            <person name="Dougan E. K."/>
            <person name="Rhodes N."/>
            <person name="Thang M."/>
            <person name="Chan C."/>
        </authorList>
    </citation>
    <scope>NUCLEOTIDE SEQUENCE</scope>
</reference>
<accession>A0A812ZXX4</accession>
<dbReference type="Proteomes" id="UP000601435">
    <property type="component" value="Unassembled WGS sequence"/>
</dbReference>
<keyword evidence="1" id="KW-0472">Membrane</keyword>
<evidence type="ECO:0000313" key="2">
    <source>
        <dbReference type="EMBL" id="CAE7844523.1"/>
    </source>
</evidence>
<evidence type="ECO:0000313" key="3">
    <source>
        <dbReference type="Proteomes" id="UP000601435"/>
    </source>
</evidence>
<keyword evidence="1" id="KW-1133">Transmembrane helix</keyword>
<dbReference type="OrthoDB" id="411588at2759"/>
<keyword evidence="3" id="KW-1185">Reference proteome</keyword>
<keyword evidence="1" id="KW-0812">Transmembrane</keyword>
<dbReference type="AlphaFoldDB" id="A0A812ZXX4"/>
<gene>
    <name evidence="2" type="ORF">SNEC2469_LOCUS25883</name>
</gene>